<name>A0A835YTE2_9STRA</name>
<reference evidence="9" key="1">
    <citation type="submission" date="2021-02" db="EMBL/GenBank/DDBJ databases">
        <title>First Annotated Genome of the Yellow-green Alga Tribonema minus.</title>
        <authorList>
            <person name="Mahan K.M."/>
        </authorList>
    </citation>
    <scope>NUCLEOTIDE SEQUENCE</scope>
    <source>
        <strain evidence="9">UTEX B ZZ1240</strain>
    </source>
</reference>
<dbReference type="InterPro" id="IPR001394">
    <property type="entry name" value="Peptidase_C19_UCH"/>
</dbReference>
<dbReference type="SUPFAM" id="SSF54001">
    <property type="entry name" value="Cysteine proteinases"/>
    <property type="match status" value="1"/>
</dbReference>
<dbReference type="PROSITE" id="PS50235">
    <property type="entry name" value="USP_3"/>
    <property type="match status" value="1"/>
</dbReference>
<keyword evidence="4" id="KW-0645">Protease</keyword>
<dbReference type="EC" id="3.4.19.12" evidence="3"/>
<dbReference type="PANTHER" id="PTHR21646">
    <property type="entry name" value="UBIQUITIN CARBOXYL-TERMINAL HYDROLASE"/>
    <property type="match status" value="1"/>
</dbReference>
<evidence type="ECO:0000256" key="5">
    <source>
        <dbReference type="ARBA" id="ARBA00022786"/>
    </source>
</evidence>
<feature type="domain" description="USP" evidence="8">
    <location>
        <begin position="24"/>
        <end position="225"/>
    </location>
</feature>
<dbReference type="Gene3D" id="3.90.70.10">
    <property type="entry name" value="Cysteine proteinases"/>
    <property type="match status" value="1"/>
</dbReference>
<dbReference type="GO" id="GO:0004843">
    <property type="term" value="F:cysteine-type deubiquitinase activity"/>
    <property type="evidence" value="ECO:0007669"/>
    <property type="project" value="UniProtKB-EC"/>
</dbReference>
<accession>A0A835YTE2</accession>
<keyword evidence="6" id="KW-0378">Hydrolase</keyword>
<evidence type="ECO:0000313" key="9">
    <source>
        <dbReference type="EMBL" id="KAG5180921.1"/>
    </source>
</evidence>
<dbReference type="GO" id="GO:0016579">
    <property type="term" value="P:protein deubiquitination"/>
    <property type="evidence" value="ECO:0007669"/>
    <property type="project" value="InterPro"/>
</dbReference>
<gene>
    <name evidence="9" type="ORF">JKP88DRAFT_143180</name>
</gene>
<feature type="non-terminal residue" evidence="9">
    <location>
        <position position="225"/>
    </location>
</feature>
<evidence type="ECO:0000256" key="3">
    <source>
        <dbReference type="ARBA" id="ARBA00012759"/>
    </source>
</evidence>
<feature type="non-terminal residue" evidence="9">
    <location>
        <position position="1"/>
    </location>
</feature>
<evidence type="ECO:0000259" key="8">
    <source>
        <dbReference type="PROSITE" id="PS50235"/>
    </source>
</evidence>
<dbReference type="InterPro" id="IPR038765">
    <property type="entry name" value="Papain-like_cys_pep_sf"/>
</dbReference>
<organism evidence="9 10">
    <name type="scientific">Tribonema minus</name>
    <dbReference type="NCBI Taxonomy" id="303371"/>
    <lineage>
        <taxon>Eukaryota</taxon>
        <taxon>Sar</taxon>
        <taxon>Stramenopiles</taxon>
        <taxon>Ochrophyta</taxon>
        <taxon>PX clade</taxon>
        <taxon>Xanthophyceae</taxon>
        <taxon>Tribonematales</taxon>
        <taxon>Tribonemataceae</taxon>
        <taxon>Tribonema</taxon>
    </lineage>
</organism>
<dbReference type="GO" id="GO:0006508">
    <property type="term" value="P:proteolysis"/>
    <property type="evidence" value="ECO:0007669"/>
    <property type="project" value="UniProtKB-KW"/>
</dbReference>
<keyword evidence="5" id="KW-0833">Ubl conjugation pathway</keyword>
<evidence type="ECO:0000256" key="6">
    <source>
        <dbReference type="ARBA" id="ARBA00022801"/>
    </source>
</evidence>
<comment type="caution">
    <text evidence="9">The sequence shown here is derived from an EMBL/GenBank/DDBJ whole genome shotgun (WGS) entry which is preliminary data.</text>
</comment>
<comment type="similarity">
    <text evidence="2">Belongs to the peptidase C19 family.</text>
</comment>
<dbReference type="Pfam" id="PF00443">
    <property type="entry name" value="UCH"/>
    <property type="match status" value="1"/>
</dbReference>
<dbReference type="InterPro" id="IPR028889">
    <property type="entry name" value="USP"/>
</dbReference>
<evidence type="ECO:0000313" key="10">
    <source>
        <dbReference type="Proteomes" id="UP000664859"/>
    </source>
</evidence>
<dbReference type="Proteomes" id="UP000664859">
    <property type="component" value="Unassembled WGS sequence"/>
</dbReference>
<sequence>SNYDEVHELVLSRLSGPQYHRGLLGLTNMGNTCFMNTALQCLSNCVPLTDYFLAYDFRKEINASNRRGHGGAVAEAYGQLVNTLWGLGGEDGGSAGGEGGAPAVAAVTTLTPSDFKAAIDRVIPHFQGFQQHDVHEYLAFLLDAIHEDLNRVVVTSAAVDGAAAAAAARTREEAAAREAWRGYLLRNKSIVVDLFQGQLRSALTCDECGHVSVTFDPFMYLSVPV</sequence>
<comment type="catalytic activity">
    <reaction evidence="1">
        <text>Thiol-dependent hydrolysis of ester, thioester, amide, peptide and isopeptide bonds formed by the C-terminal Gly of ubiquitin (a 76-residue protein attached to proteins as an intracellular targeting signal).</text>
        <dbReference type="EC" id="3.4.19.12"/>
    </reaction>
</comment>
<proteinExistence type="inferred from homology"/>
<dbReference type="EMBL" id="JAFCMP010000346">
    <property type="protein sequence ID" value="KAG5180921.1"/>
    <property type="molecule type" value="Genomic_DNA"/>
</dbReference>
<protein>
    <recommendedName>
        <fullName evidence="3">ubiquitinyl hydrolase 1</fullName>
        <ecNumber evidence="3">3.4.19.12</ecNumber>
    </recommendedName>
</protein>
<keyword evidence="7" id="KW-0788">Thiol protease</keyword>
<dbReference type="OrthoDB" id="292964at2759"/>
<dbReference type="InterPro" id="IPR050185">
    <property type="entry name" value="Ub_carboxyl-term_hydrolase"/>
</dbReference>
<evidence type="ECO:0000256" key="1">
    <source>
        <dbReference type="ARBA" id="ARBA00000707"/>
    </source>
</evidence>
<evidence type="ECO:0000256" key="7">
    <source>
        <dbReference type="ARBA" id="ARBA00022807"/>
    </source>
</evidence>
<dbReference type="AlphaFoldDB" id="A0A835YTE2"/>
<keyword evidence="10" id="KW-1185">Reference proteome</keyword>
<evidence type="ECO:0000256" key="4">
    <source>
        <dbReference type="ARBA" id="ARBA00022670"/>
    </source>
</evidence>
<dbReference type="PANTHER" id="PTHR21646:SF24">
    <property type="entry name" value="UBIQUITIN CARBOXYL-TERMINAL HYDROLASE"/>
    <property type="match status" value="1"/>
</dbReference>
<evidence type="ECO:0000256" key="2">
    <source>
        <dbReference type="ARBA" id="ARBA00009085"/>
    </source>
</evidence>